<sequence>MNVDLIQELRHLSSWGCPHCFGALPMPQPEVPLTTRDASNAEGSSSNFICSRAPLSSELFDRHNGSTAAIYSEEYLLNNILNVIPTNLSRDEWVATRALVAEFVKTDKDFQTKGMILLLWHKQALLLFSVGFLGMMMLLNDFAVMAQASSPALLSWVSWNDDVTVRQCDCHGGHSSSILSGEVKEERTTFGFI</sequence>
<name>A0A8J5EDT9_ZINOF</name>
<protein>
    <submittedName>
        <fullName evidence="2">Uncharacterized protein</fullName>
    </submittedName>
</protein>
<dbReference type="AlphaFoldDB" id="A0A8J5EDT9"/>
<evidence type="ECO:0000313" key="2">
    <source>
        <dbReference type="EMBL" id="KAG6473284.1"/>
    </source>
</evidence>
<keyword evidence="1" id="KW-0472">Membrane</keyword>
<feature type="transmembrane region" description="Helical" evidence="1">
    <location>
        <begin position="124"/>
        <end position="146"/>
    </location>
</feature>
<organism evidence="2 3">
    <name type="scientific">Zingiber officinale</name>
    <name type="common">Ginger</name>
    <name type="synonym">Amomum zingiber</name>
    <dbReference type="NCBI Taxonomy" id="94328"/>
    <lineage>
        <taxon>Eukaryota</taxon>
        <taxon>Viridiplantae</taxon>
        <taxon>Streptophyta</taxon>
        <taxon>Embryophyta</taxon>
        <taxon>Tracheophyta</taxon>
        <taxon>Spermatophyta</taxon>
        <taxon>Magnoliopsida</taxon>
        <taxon>Liliopsida</taxon>
        <taxon>Zingiberales</taxon>
        <taxon>Zingiberaceae</taxon>
        <taxon>Zingiber</taxon>
    </lineage>
</organism>
<gene>
    <name evidence="2" type="ORF">ZIOFF_067198</name>
</gene>
<comment type="caution">
    <text evidence="2">The sequence shown here is derived from an EMBL/GenBank/DDBJ whole genome shotgun (WGS) entry which is preliminary data.</text>
</comment>
<evidence type="ECO:0000256" key="1">
    <source>
        <dbReference type="SAM" id="Phobius"/>
    </source>
</evidence>
<reference evidence="2 3" key="1">
    <citation type="submission" date="2020-08" db="EMBL/GenBank/DDBJ databases">
        <title>Plant Genome Project.</title>
        <authorList>
            <person name="Zhang R.-G."/>
        </authorList>
    </citation>
    <scope>NUCLEOTIDE SEQUENCE [LARGE SCALE GENOMIC DNA]</scope>
    <source>
        <tissue evidence="2">Rhizome</tissue>
    </source>
</reference>
<keyword evidence="1" id="KW-0812">Transmembrane</keyword>
<accession>A0A8J5EDT9</accession>
<keyword evidence="3" id="KW-1185">Reference proteome</keyword>
<evidence type="ECO:0000313" key="3">
    <source>
        <dbReference type="Proteomes" id="UP000734854"/>
    </source>
</evidence>
<dbReference type="EMBL" id="JACMSC010000019">
    <property type="protein sequence ID" value="KAG6473284.1"/>
    <property type="molecule type" value="Genomic_DNA"/>
</dbReference>
<proteinExistence type="predicted"/>
<keyword evidence="1" id="KW-1133">Transmembrane helix</keyword>
<dbReference type="Proteomes" id="UP000734854">
    <property type="component" value="Unassembled WGS sequence"/>
</dbReference>